<dbReference type="EMBL" id="JAGTJR010000038">
    <property type="protein sequence ID" value="KAH7034017.1"/>
    <property type="molecule type" value="Genomic_DNA"/>
</dbReference>
<organism evidence="3 4">
    <name type="scientific">Macrophomina phaseolina</name>
    <dbReference type="NCBI Taxonomy" id="35725"/>
    <lineage>
        <taxon>Eukaryota</taxon>
        <taxon>Fungi</taxon>
        <taxon>Dikarya</taxon>
        <taxon>Ascomycota</taxon>
        <taxon>Pezizomycotina</taxon>
        <taxon>Dothideomycetes</taxon>
        <taxon>Dothideomycetes incertae sedis</taxon>
        <taxon>Botryosphaeriales</taxon>
        <taxon>Botryosphaeriaceae</taxon>
        <taxon>Macrophomina</taxon>
    </lineage>
</organism>
<protein>
    <recommendedName>
        <fullName evidence="2">Ysc84 actin-binding domain-containing protein</fullName>
    </recommendedName>
</protein>
<dbReference type="InterPro" id="IPR051702">
    <property type="entry name" value="SH3_domain_YSC84-like"/>
</dbReference>
<feature type="region of interest" description="Disordered" evidence="1">
    <location>
        <begin position="1"/>
        <end position="66"/>
    </location>
</feature>
<proteinExistence type="predicted"/>
<evidence type="ECO:0000313" key="3">
    <source>
        <dbReference type="EMBL" id="KAH7034017.1"/>
    </source>
</evidence>
<dbReference type="PANTHER" id="PTHR15629:SF8">
    <property type="entry name" value="DUF500 DOMAIN PROTEIN (AFU_ORTHOLOGUE AFUA_5G07310)"/>
    <property type="match status" value="1"/>
</dbReference>
<accession>A0ABQ8FXS4</accession>
<reference evidence="3 4" key="1">
    <citation type="journal article" date="2021" name="Nat. Commun.">
        <title>Genetic determinants of endophytism in the Arabidopsis root mycobiome.</title>
        <authorList>
            <person name="Mesny F."/>
            <person name="Miyauchi S."/>
            <person name="Thiergart T."/>
            <person name="Pickel B."/>
            <person name="Atanasova L."/>
            <person name="Karlsson M."/>
            <person name="Huettel B."/>
            <person name="Barry K.W."/>
            <person name="Haridas S."/>
            <person name="Chen C."/>
            <person name="Bauer D."/>
            <person name="Andreopoulos W."/>
            <person name="Pangilinan J."/>
            <person name="LaButti K."/>
            <person name="Riley R."/>
            <person name="Lipzen A."/>
            <person name="Clum A."/>
            <person name="Drula E."/>
            <person name="Henrissat B."/>
            <person name="Kohler A."/>
            <person name="Grigoriev I.V."/>
            <person name="Martin F.M."/>
            <person name="Hacquard S."/>
        </authorList>
    </citation>
    <scope>NUCLEOTIDE SEQUENCE [LARGE SCALE GENOMIC DNA]</scope>
    <source>
        <strain evidence="3 4">MPI-SDFR-AT-0080</strain>
    </source>
</reference>
<feature type="domain" description="Ysc84 actin-binding" evidence="2">
    <location>
        <begin position="194"/>
        <end position="321"/>
    </location>
</feature>
<evidence type="ECO:0000259" key="2">
    <source>
        <dbReference type="Pfam" id="PF04366"/>
    </source>
</evidence>
<sequence>MPMPAEIPCAPRGMDQGLDSRKPTSNYDDRNTSLGSNPTQAAPPPPYHPSFAPSTVYKPPPNQAEANTNLSKRLHNLSAKIGGPINNMANRLGTEGFWPTSLDKESDKAARILQSFCKDAAFTADLPSSSSGPRSKPKVLVKIPPEAIASAAGLAIFTAFRSGTQFSWGSGSGIVIARLSDGSWSPPSAFAVNTFSAGFMFAFDVYDCVCVLRTPQAVAAFAKARLSFGGEIAVTAGPVGTGAYIESVMSRDGLGAPVWSYVKSRGFYVGLQADGTVITERPIANEEFYGQKISAEMILKGQVPAKGTMWPEGAWRLMHVLGVVDVRNIKHR</sequence>
<feature type="compositionally biased region" description="Basic and acidic residues" evidence="1">
    <location>
        <begin position="18"/>
        <end position="31"/>
    </location>
</feature>
<name>A0ABQ8FXS4_9PEZI</name>
<dbReference type="CDD" id="cd11524">
    <property type="entry name" value="SYLF"/>
    <property type="match status" value="1"/>
</dbReference>
<dbReference type="PANTHER" id="PTHR15629">
    <property type="entry name" value="SH3YL1 PROTEIN"/>
    <property type="match status" value="1"/>
</dbReference>
<gene>
    <name evidence="3" type="ORF">B0J12DRAFT_607942</name>
</gene>
<comment type="caution">
    <text evidence="3">The sequence shown here is derived from an EMBL/GenBank/DDBJ whole genome shotgun (WGS) entry which is preliminary data.</text>
</comment>
<dbReference type="Pfam" id="PF04366">
    <property type="entry name" value="Ysc84"/>
    <property type="match status" value="1"/>
</dbReference>
<evidence type="ECO:0000313" key="4">
    <source>
        <dbReference type="Proteomes" id="UP000774617"/>
    </source>
</evidence>
<dbReference type="Proteomes" id="UP000774617">
    <property type="component" value="Unassembled WGS sequence"/>
</dbReference>
<evidence type="ECO:0000256" key="1">
    <source>
        <dbReference type="SAM" id="MobiDB-lite"/>
    </source>
</evidence>
<dbReference type="InterPro" id="IPR007461">
    <property type="entry name" value="Ysc84_actin-binding"/>
</dbReference>
<keyword evidence="4" id="KW-1185">Reference proteome</keyword>